<dbReference type="GeneID" id="116548173"/>
<sequence>MKRLRGAKAFRLPGLSRREREPEPPAAVDSLEPDSGTCPEVDDEGFTVRPDVTQNSTAEPSRFSSSDSDFDDEEPRKFYVHIKPAPARALACSSEAAAAQLRATAGSLILPPGPGGTMKRHSSRE</sequence>
<evidence type="ECO:0000256" key="1">
    <source>
        <dbReference type="SAM" id="MobiDB-lite"/>
    </source>
</evidence>
<evidence type="ECO:0000313" key="2">
    <source>
        <dbReference type="Proteomes" id="UP000504640"/>
    </source>
</evidence>
<feature type="region of interest" description="Disordered" evidence="1">
    <location>
        <begin position="1"/>
        <end position="75"/>
    </location>
</feature>
<feature type="region of interest" description="Disordered" evidence="1">
    <location>
        <begin position="106"/>
        <end position="125"/>
    </location>
</feature>
<reference evidence="3" key="1">
    <citation type="submission" date="2025-08" db="UniProtKB">
        <authorList>
            <consortium name="RefSeq"/>
        </authorList>
    </citation>
    <scope>IDENTIFICATION</scope>
    <source>
        <tissue evidence="3">Blood</tissue>
    </source>
</reference>
<proteinExistence type="predicted"/>
<evidence type="ECO:0000313" key="3">
    <source>
        <dbReference type="RefSeq" id="XP_032129658.1"/>
    </source>
</evidence>
<name>A0A6J3HGL6_SAPAP</name>
<accession>A0A6J3HGL6</accession>
<gene>
    <name evidence="3" type="primary">LOC116548173</name>
</gene>
<keyword evidence="2" id="KW-1185">Reference proteome</keyword>
<protein>
    <submittedName>
        <fullName evidence="3">F-BAR domain only protein 1-like</fullName>
    </submittedName>
</protein>
<organism evidence="2 3">
    <name type="scientific">Sapajus apella</name>
    <name type="common">Brown-capped capuchin</name>
    <name type="synonym">Cebus apella</name>
    <dbReference type="NCBI Taxonomy" id="9515"/>
    <lineage>
        <taxon>Eukaryota</taxon>
        <taxon>Metazoa</taxon>
        <taxon>Chordata</taxon>
        <taxon>Craniata</taxon>
        <taxon>Vertebrata</taxon>
        <taxon>Euteleostomi</taxon>
        <taxon>Mammalia</taxon>
        <taxon>Eutheria</taxon>
        <taxon>Euarchontoglires</taxon>
        <taxon>Primates</taxon>
        <taxon>Haplorrhini</taxon>
        <taxon>Platyrrhini</taxon>
        <taxon>Cebidae</taxon>
        <taxon>Cebinae</taxon>
        <taxon>Sapajus</taxon>
    </lineage>
</organism>
<dbReference type="RefSeq" id="XP_032129658.1">
    <property type="nucleotide sequence ID" value="XM_032273767.1"/>
</dbReference>
<dbReference type="Proteomes" id="UP000504640">
    <property type="component" value="Unplaced"/>
</dbReference>
<dbReference type="AlphaFoldDB" id="A0A6J3HGL6"/>